<dbReference type="RefSeq" id="NP_001136875.1">
    <property type="nucleotide sequence ID" value="NM_001143403.1"/>
</dbReference>
<evidence type="ECO:0000313" key="1">
    <source>
        <dbReference type="EMBL" id="ACF82805.1"/>
    </source>
</evidence>
<accession>B4FL12</accession>
<dbReference type="HOGENOM" id="CLU_2149530_0_0_1"/>
<proteinExistence type="evidence at transcript level"/>
<dbReference type="EMBL" id="BT037800">
    <property type="protein sequence ID" value="ACF82805.1"/>
    <property type="molecule type" value="mRNA"/>
</dbReference>
<dbReference type="AlphaFoldDB" id="B4FL12"/>
<sequence length="112" mass="12199">MWILCSKLPAPDSLQASASLRADFTARAVAQPVGARMLPAAFLLGARIPCFSPCRRAQFPVLAGRSSHGVPTRPPLCSLVAMTRRGARPSARSRVLPARHYPAVRHCLQWRS</sequence>
<dbReference type="GeneID" id="100217029"/>
<protein>
    <submittedName>
        <fullName evidence="1">Uncharacterized protein</fullName>
    </submittedName>
</protein>
<name>B4FL12_MAIZE</name>
<reference evidence="1" key="1">
    <citation type="journal article" date="2009" name="PLoS Genet.">
        <title>Sequencing, mapping, and analysis of 27,455 maize full-length cDNAs.</title>
        <authorList>
            <person name="Soderlund C."/>
            <person name="Descour A."/>
            <person name="Kudrna D."/>
            <person name="Bomhoff M."/>
            <person name="Boyd L."/>
            <person name="Currie J."/>
            <person name="Angelova A."/>
            <person name="Collura K."/>
            <person name="Wissotski M."/>
            <person name="Ashley E."/>
            <person name="Morrow D."/>
            <person name="Fernandes J."/>
            <person name="Walbot V."/>
            <person name="Yu Y."/>
        </authorList>
    </citation>
    <scope>NUCLEOTIDE SEQUENCE</scope>
    <source>
        <strain evidence="1">B73</strain>
    </source>
</reference>
<organism evidence="1">
    <name type="scientific">Zea mays</name>
    <name type="common">Maize</name>
    <dbReference type="NCBI Taxonomy" id="4577"/>
    <lineage>
        <taxon>Eukaryota</taxon>
        <taxon>Viridiplantae</taxon>
        <taxon>Streptophyta</taxon>
        <taxon>Embryophyta</taxon>
        <taxon>Tracheophyta</taxon>
        <taxon>Spermatophyta</taxon>
        <taxon>Magnoliopsida</taxon>
        <taxon>Liliopsida</taxon>
        <taxon>Poales</taxon>
        <taxon>Poaceae</taxon>
        <taxon>PACMAD clade</taxon>
        <taxon>Panicoideae</taxon>
        <taxon>Andropogonodae</taxon>
        <taxon>Andropogoneae</taxon>
        <taxon>Tripsacinae</taxon>
        <taxon>Zea</taxon>
    </lineage>
</organism>
<dbReference type="KEGG" id="zma:100217029"/>